<dbReference type="SUPFAM" id="SSF53137">
    <property type="entry name" value="Translational machinery components"/>
    <property type="match status" value="1"/>
</dbReference>
<reference evidence="1 2" key="1">
    <citation type="journal article" date="2019" name="Int. J. Syst. Evol. Microbiol.">
        <title>The Global Catalogue of Microorganisms (GCM) 10K type strain sequencing project: providing services to taxonomists for standard genome sequencing and annotation.</title>
        <authorList>
            <consortium name="The Broad Institute Genomics Platform"/>
            <consortium name="The Broad Institute Genome Sequencing Center for Infectious Disease"/>
            <person name="Wu L."/>
            <person name="Ma J."/>
        </authorList>
    </citation>
    <scope>NUCLEOTIDE SEQUENCE [LARGE SCALE GENOMIC DNA]</scope>
    <source>
        <strain evidence="1 2">JCM 10649</strain>
    </source>
</reference>
<proteinExistence type="predicted"/>
<sequence>MTLATQSAVAGATETAPGTLRDLLDARGPFVSVYFDREVRPQQAGEAASRWRGLAGRLAKDGADQRALDALTNRVLDSLPGTGVLAAFAADGEVKHVVDLPGPPRGDLVEAGPLPHLLPLLEWRQDHPAHVVAVVDRTGADLLLYAEGATEPVRRTVTGPDDEILRSRGLPQMRFQHRAEDSWEHNATAVAEALEKALDEVSARVLLLAGDVRARQYLTKHLSPRVRQGVAVGQVSGSRSEDGSSGERAAQVAAEAAGAGRRETAELLRRLAEERAPGGHAVEGVHDTLGALAGGRVATLAVTDDPRDARTAWFGPAPTDVFERSEDFVPNGGGPAVRARLADVAVRAALLTGADVRVLAPDTPGAPAQGTGGICRYT</sequence>
<dbReference type="Proteomes" id="UP001499895">
    <property type="component" value="Unassembled WGS sequence"/>
</dbReference>
<keyword evidence="1" id="KW-0378">Hydrolase</keyword>
<evidence type="ECO:0000313" key="1">
    <source>
        <dbReference type="EMBL" id="GAA0473184.1"/>
    </source>
</evidence>
<gene>
    <name evidence="1" type="ORF">GCM10009544_39020</name>
</gene>
<keyword evidence="2" id="KW-1185">Reference proteome</keyword>
<organism evidence="1 2">
    <name type="scientific">Streptomyces stramineus</name>
    <dbReference type="NCBI Taxonomy" id="173861"/>
    <lineage>
        <taxon>Bacteria</taxon>
        <taxon>Bacillati</taxon>
        <taxon>Actinomycetota</taxon>
        <taxon>Actinomycetes</taxon>
        <taxon>Kitasatosporales</taxon>
        <taxon>Streptomycetaceae</taxon>
        <taxon>Streptomyces</taxon>
    </lineage>
</organism>
<protein>
    <submittedName>
        <fullName evidence="1">Vms1/Ankzf1 family peptidyl-tRNA hydrolase</fullName>
    </submittedName>
</protein>
<dbReference type="EMBL" id="BAAAHB010000043">
    <property type="protein sequence ID" value="GAA0473184.1"/>
    <property type="molecule type" value="Genomic_DNA"/>
</dbReference>
<name>A0ABN1ACU5_9ACTN</name>
<dbReference type="InterPro" id="IPR042226">
    <property type="entry name" value="eFR1_2_sf"/>
</dbReference>
<dbReference type="Pfam" id="PF18844">
    <property type="entry name" value="baeRF_family2"/>
    <property type="match status" value="1"/>
</dbReference>
<comment type="caution">
    <text evidence="1">The sequence shown here is derived from an EMBL/GenBank/DDBJ whole genome shotgun (WGS) entry which is preliminary data.</text>
</comment>
<evidence type="ECO:0000313" key="2">
    <source>
        <dbReference type="Proteomes" id="UP001499895"/>
    </source>
</evidence>
<dbReference type="Gene3D" id="3.30.420.60">
    <property type="entry name" value="eRF1 domain 2"/>
    <property type="match status" value="1"/>
</dbReference>
<dbReference type="RefSeq" id="WP_344092371.1">
    <property type="nucleotide sequence ID" value="NZ_BAAAHB010000043.1"/>
</dbReference>
<accession>A0ABN1ACU5</accession>
<dbReference type="GO" id="GO:0016787">
    <property type="term" value="F:hydrolase activity"/>
    <property type="evidence" value="ECO:0007669"/>
    <property type="project" value="UniProtKB-KW"/>
</dbReference>
<dbReference type="InterPro" id="IPR040701">
    <property type="entry name" value="Bact_RF_family2"/>
</dbReference>